<feature type="signal peptide" evidence="12">
    <location>
        <begin position="1"/>
        <end position="20"/>
    </location>
</feature>
<evidence type="ECO:0000256" key="11">
    <source>
        <dbReference type="SAM" id="Phobius"/>
    </source>
</evidence>
<dbReference type="InterPro" id="IPR001611">
    <property type="entry name" value="Leu-rich_rpt"/>
</dbReference>
<dbReference type="PANTHER" id="PTHR48063">
    <property type="entry name" value="LRR RECEPTOR-LIKE KINASE"/>
    <property type="match status" value="1"/>
</dbReference>
<keyword evidence="15" id="KW-1185">Reference proteome</keyword>
<proteinExistence type="inferred from homology"/>
<dbReference type="Pfam" id="PF08263">
    <property type="entry name" value="LRRNT_2"/>
    <property type="match status" value="1"/>
</dbReference>
<gene>
    <name evidence="14" type="ORF">SLEP1_g44400</name>
</gene>
<feature type="transmembrane region" description="Helical" evidence="11">
    <location>
        <begin position="433"/>
        <end position="455"/>
    </location>
</feature>
<evidence type="ECO:0000256" key="3">
    <source>
        <dbReference type="ARBA" id="ARBA00022614"/>
    </source>
</evidence>
<keyword evidence="3" id="KW-0433">Leucine-rich repeat</keyword>
<keyword evidence="5 12" id="KW-0732">Signal</keyword>
<evidence type="ECO:0000256" key="5">
    <source>
        <dbReference type="ARBA" id="ARBA00022729"/>
    </source>
</evidence>
<protein>
    <recommendedName>
        <fullName evidence="13">Leucine-rich repeat-containing N-terminal plant-type domain-containing protein</fullName>
    </recommendedName>
</protein>
<evidence type="ECO:0000256" key="8">
    <source>
        <dbReference type="ARBA" id="ARBA00023136"/>
    </source>
</evidence>
<dbReference type="SUPFAM" id="SSF52058">
    <property type="entry name" value="L domain-like"/>
    <property type="match status" value="1"/>
</dbReference>
<keyword evidence="9" id="KW-0675">Receptor</keyword>
<reference evidence="14 15" key="1">
    <citation type="journal article" date="2021" name="Commun. Biol.">
        <title>The genome of Shorea leprosula (Dipterocarpaceae) highlights the ecological relevance of drought in aseasonal tropical rainforests.</title>
        <authorList>
            <person name="Ng K.K.S."/>
            <person name="Kobayashi M.J."/>
            <person name="Fawcett J.A."/>
            <person name="Hatakeyama M."/>
            <person name="Paape T."/>
            <person name="Ng C.H."/>
            <person name="Ang C.C."/>
            <person name="Tnah L.H."/>
            <person name="Lee C.T."/>
            <person name="Nishiyama T."/>
            <person name="Sese J."/>
            <person name="O'Brien M.J."/>
            <person name="Copetti D."/>
            <person name="Mohd Noor M.I."/>
            <person name="Ong R.C."/>
            <person name="Putra M."/>
            <person name="Sireger I.Z."/>
            <person name="Indrioko S."/>
            <person name="Kosugi Y."/>
            <person name="Izuno A."/>
            <person name="Isagi Y."/>
            <person name="Lee S.L."/>
            <person name="Shimizu K.K."/>
        </authorList>
    </citation>
    <scope>NUCLEOTIDE SEQUENCE [LARGE SCALE GENOMIC DNA]</scope>
    <source>
        <strain evidence="14">214</strain>
    </source>
</reference>
<dbReference type="Pfam" id="PF00560">
    <property type="entry name" value="LRR_1"/>
    <property type="match status" value="5"/>
</dbReference>
<evidence type="ECO:0000256" key="7">
    <source>
        <dbReference type="ARBA" id="ARBA00022989"/>
    </source>
</evidence>
<evidence type="ECO:0000256" key="10">
    <source>
        <dbReference type="ARBA" id="ARBA00023180"/>
    </source>
</evidence>
<keyword evidence="7 11" id="KW-1133">Transmembrane helix</keyword>
<comment type="caution">
    <text evidence="14">The sequence shown here is derived from an EMBL/GenBank/DDBJ whole genome shotgun (WGS) entry which is preliminary data.</text>
</comment>
<comment type="subcellular location">
    <subcellularLocation>
        <location evidence="1">Membrane</location>
        <topology evidence="1">Single-pass type I membrane protein</topology>
    </subcellularLocation>
</comment>
<dbReference type="GO" id="GO:0016020">
    <property type="term" value="C:membrane"/>
    <property type="evidence" value="ECO:0007669"/>
    <property type="project" value="UniProtKB-SubCell"/>
</dbReference>
<evidence type="ECO:0000313" key="15">
    <source>
        <dbReference type="Proteomes" id="UP001054252"/>
    </source>
</evidence>
<evidence type="ECO:0000256" key="1">
    <source>
        <dbReference type="ARBA" id="ARBA00004479"/>
    </source>
</evidence>
<organism evidence="14 15">
    <name type="scientific">Rubroshorea leprosula</name>
    <dbReference type="NCBI Taxonomy" id="152421"/>
    <lineage>
        <taxon>Eukaryota</taxon>
        <taxon>Viridiplantae</taxon>
        <taxon>Streptophyta</taxon>
        <taxon>Embryophyta</taxon>
        <taxon>Tracheophyta</taxon>
        <taxon>Spermatophyta</taxon>
        <taxon>Magnoliopsida</taxon>
        <taxon>eudicotyledons</taxon>
        <taxon>Gunneridae</taxon>
        <taxon>Pentapetalae</taxon>
        <taxon>rosids</taxon>
        <taxon>malvids</taxon>
        <taxon>Malvales</taxon>
        <taxon>Dipterocarpaceae</taxon>
        <taxon>Rubroshorea</taxon>
    </lineage>
</organism>
<dbReference type="InterPro" id="IPR046956">
    <property type="entry name" value="RLP23-like"/>
</dbReference>
<evidence type="ECO:0000256" key="9">
    <source>
        <dbReference type="ARBA" id="ARBA00023170"/>
    </source>
</evidence>
<evidence type="ECO:0000259" key="13">
    <source>
        <dbReference type="Pfam" id="PF08263"/>
    </source>
</evidence>
<accession>A0AAV5LHY6</accession>
<dbReference type="InterPro" id="IPR013210">
    <property type="entry name" value="LRR_N_plant-typ"/>
</dbReference>
<dbReference type="PANTHER" id="PTHR48063:SF98">
    <property type="entry name" value="LRR RECEPTOR-LIKE SERINE_THREONINE-PROTEIN KINASE FLS2"/>
    <property type="match status" value="1"/>
</dbReference>
<keyword evidence="4 11" id="KW-0812">Transmembrane</keyword>
<dbReference type="FunFam" id="3.80.10.10:FF:000111">
    <property type="entry name" value="LRR receptor-like serine/threonine-protein kinase ERECTA"/>
    <property type="match status" value="1"/>
</dbReference>
<dbReference type="InterPro" id="IPR032675">
    <property type="entry name" value="LRR_dom_sf"/>
</dbReference>
<evidence type="ECO:0000256" key="4">
    <source>
        <dbReference type="ARBA" id="ARBA00022692"/>
    </source>
</evidence>
<dbReference type="Gene3D" id="3.80.10.10">
    <property type="entry name" value="Ribonuclease Inhibitor"/>
    <property type="match status" value="2"/>
</dbReference>
<keyword evidence="6" id="KW-0677">Repeat</keyword>
<evidence type="ECO:0000256" key="12">
    <source>
        <dbReference type="SAM" id="SignalP"/>
    </source>
</evidence>
<evidence type="ECO:0000256" key="6">
    <source>
        <dbReference type="ARBA" id="ARBA00022737"/>
    </source>
</evidence>
<feature type="domain" description="Leucine-rich repeat-containing N-terminal plant-type" evidence="13">
    <location>
        <begin position="25"/>
        <end position="62"/>
    </location>
</feature>
<dbReference type="EMBL" id="BPVZ01000115">
    <property type="protein sequence ID" value="GKV36252.1"/>
    <property type="molecule type" value="Genomic_DNA"/>
</dbReference>
<evidence type="ECO:0000256" key="2">
    <source>
        <dbReference type="ARBA" id="ARBA00009592"/>
    </source>
</evidence>
<keyword evidence="10" id="KW-0325">Glycoprotein</keyword>
<feature type="chain" id="PRO_5043371972" description="Leucine-rich repeat-containing N-terminal plant-type domain-containing protein" evidence="12">
    <location>
        <begin position="21"/>
        <end position="482"/>
    </location>
</feature>
<comment type="similarity">
    <text evidence="2">Belongs to the RLP family.</text>
</comment>
<evidence type="ECO:0000313" key="14">
    <source>
        <dbReference type="EMBL" id="GKV36252.1"/>
    </source>
</evidence>
<dbReference type="Proteomes" id="UP001054252">
    <property type="component" value="Unassembled WGS sequence"/>
</dbReference>
<dbReference type="AlphaFoldDB" id="A0AAV5LHY6"/>
<name>A0AAV5LHY6_9ROSI</name>
<keyword evidence="8 11" id="KW-0472">Membrane</keyword>
<sequence>MNILTILFFGFFSLTSFCNGLCIERERQALLKLKQSLVDPAHRLASWSADNGDCCRWKGIVCHNLTSHVLQLHLSAPTYTEDLYDLGDAYQEINVTSQLRGQMSNAIGDMNFVVNLDFSENSDLKGKIPMSMGNLCSLRSISFSGVNLSQEISDVLEVFSGCVSNALQSLDLNGNIPPWIGISLTKLIIMSLRSNKFWGHISKELCALSSLQILDFAHNNLSGSIPRCIGNLSAMVMDYHSSRYNFESYFVVNYVGGINFLLKTFADQRTYFLEDVFVVKKGQVLDYSKTLYLVKVMDFSSNNLSGEIPSEITILNDLQSLNLSHNFFSGRIPGDIGSMRMLESLDLSVNELSGSIPQSMANLTFLGCLNLSNNQLSGRIPSSTQLQSFNASSYGGNKLCGPPLMYNCSEVGSKPDSRNSGGRGEDHGAEINWFFVSMALGFIVVFWSFLSPLVINRRWRYRYYQFLDDMWWKISDFACRCF</sequence>